<organism evidence="1 2">
    <name type="scientific">Entomophthora muscae</name>
    <dbReference type="NCBI Taxonomy" id="34485"/>
    <lineage>
        <taxon>Eukaryota</taxon>
        <taxon>Fungi</taxon>
        <taxon>Fungi incertae sedis</taxon>
        <taxon>Zoopagomycota</taxon>
        <taxon>Entomophthoromycotina</taxon>
        <taxon>Entomophthoromycetes</taxon>
        <taxon>Entomophthorales</taxon>
        <taxon>Entomophthoraceae</taxon>
        <taxon>Entomophthora</taxon>
    </lineage>
</organism>
<evidence type="ECO:0000313" key="2">
    <source>
        <dbReference type="Proteomes" id="UP001165960"/>
    </source>
</evidence>
<protein>
    <submittedName>
        <fullName evidence="1">Uncharacterized protein</fullName>
    </submittedName>
</protein>
<sequence>MLHWAMCISLSSPQILIMNPGPWKTCSGTPAQIPPKDPYQIVCDSKSVFIYPLIFNRKYNNPAVYLLPMEPPLTPKPTISTPPTFDATGQNSQFLGVLYLVLTGWIDSALPVAGPWAVAGKALSYLIKLGPIIWWAMPVPALTPSSPTGVPWYSWYPDILPYSFLSATQTTTHGIFY</sequence>
<comment type="caution">
    <text evidence="1">The sequence shown here is derived from an EMBL/GenBank/DDBJ whole genome shotgun (WGS) entry which is preliminary data.</text>
</comment>
<name>A0ACC2SSF4_9FUNG</name>
<dbReference type="EMBL" id="QTSX02004381">
    <property type="protein sequence ID" value="KAJ9065106.1"/>
    <property type="molecule type" value="Genomic_DNA"/>
</dbReference>
<reference evidence="1" key="1">
    <citation type="submission" date="2022-04" db="EMBL/GenBank/DDBJ databases">
        <title>Genome of the entomopathogenic fungus Entomophthora muscae.</title>
        <authorList>
            <person name="Elya C."/>
            <person name="Lovett B.R."/>
            <person name="Lee E."/>
            <person name="Macias A.M."/>
            <person name="Hajek A.E."/>
            <person name="De Bivort B.L."/>
            <person name="Kasson M.T."/>
            <person name="De Fine Licht H.H."/>
            <person name="Stajich J.E."/>
        </authorList>
    </citation>
    <scope>NUCLEOTIDE SEQUENCE</scope>
    <source>
        <strain evidence="1">Berkeley</strain>
    </source>
</reference>
<gene>
    <name evidence="1" type="ORF">DSO57_1023316</name>
</gene>
<accession>A0ACC2SSF4</accession>
<dbReference type="Proteomes" id="UP001165960">
    <property type="component" value="Unassembled WGS sequence"/>
</dbReference>
<keyword evidence="2" id="KW-1185">Reference proteome</keyword>
<proteinExistence type="predicted"/>
<evidence type="ECO:0000313" key="1">
    <source>
        <dbReference type="EMBL" id="KAJ9065106.1"/>
    </source>
</evidence>